<feature type="transmembrane region" description="Helical" evidence="6">
    <location>
        <begin position="401"/>
        <end position="423"/>
    </location>
</feature>
<feature type="transmembrane region" description="Helical" evidence="6">
    <location>
        <begin position="91"/>
        <end position="109"/>
    </location>
</feature>
<proteinExistence type="inferred from homology"/>
<sequence>MWLAGAIFILTLILVIWQPKGLGIGWSAVIGATLALITGVVHVSDIQVVWQIVWNATATFITVIIISLLLDESGFFEWAALHVARWGKGKGRWLFTYIILLGASVAALFANDGAALILTPIVIAMLLALGFSRGATLAFVMAAGFIADTASLPLIVSNLVNIVSADFFKLGFHNYASVMVPVDIAAIIATLAMLHGFFRKDIPKTYDVAKLKLPREAIRDVRTFKTGWIVLALLLTGFFALEPLGVPVSLVAAVAALVLWLVARRSHVINTGNVLKKAPWQIVIFSLGMYLVVYGLRNVGLTDVLSGMLNTLTDYGLWGATLGTGFLTAILSSVMNNMPTVLVGALSVEASTATGVIKEAMIYANIIGSDLGPKITPIGSLATLLWLHVLAQKNIIISWGYYFRVGIVMTIPVLFVTLAALALRLSF</sequence>
<feature type="transmembrane region" description="Helical" evidence="6">
    <location>
        <begin position="138"/>
        <end position="160"/>
    </location>
</feature>
<dbReference type="Proteomes" id="UP000194350">
    <property type="component" value="Unassembled WGS sequence"/>
</dbReference>
<dbReference type="GO" id="GO:0005886">
    <property type="term" value="C:plasma membrane"/>
    <property type="evidence" value="ECO:0007669"/>
    <property type="project" value="UniProtKB-SubCell"/>
</dbReference>
<evidence type="ECO:0000256" key="5">
    <source>
        <dbReference type="ARBA" id="ARBA00023136"/>
    </source>
</evidence>
<keyword evidence="2" id="KW-1003">Cell membrane</keyword>
<protein>
    <recommendedName>
        <fullName evidence="6">Arsenical pump membrane protein</fullName>
    </recommendedName>
</protein>
<dbReference type="CDD" id="cd01118">
    <property type="entry name" value="ArsB_permease"/>
    <property type="match status" value="1"/>
</dbReference>
<gene>
    <name evidence="7" type="ORF">Xvie_01497</name>
</gene>
<evidence type="ECO:0000256" key="3">
    <source>
        <dbReference type="ARBA" id="ARBA00022692"/>
    </source>
</evidence>
<name>A0A1Y2SDS8_9GAMM</name>
<dbReference type="NCBIfam" id="TIGR00935">
    <property type="entry name" value="2a45"/>
    <property type="match status" value="1"/>
</dbReference>
<feature type="transmembrane region" description="Helical" evidence="6">
    <location>
        <begin position="115"/>
        <end position="131"/>
    </location>
</feature>
<evidence type="ECO:0000313" key="7">
    <source>
        <dbReference type="EMBL" id="OTA16818.1"/>
    </source>
</evidence>
<keyword evidence="3 6" id="KW-0812">Transmembrane</keyword>
<accession>A0A1Y2SDS8</accession>
<evidence type="ECO:0000256" key="6">
    <source>
        <dbReference type="RuleBase" id="RU004993"/>
    </source>
</evidence>
<dbReference type="GO" id="GO:0042960">
    <property type="term" value="F:antimonite secondary active transmembrane transporter activity"/>
    <property type="evidence" value="ECO:0007669"/>
    <property type="project" value="TreeGrafter"/>
</dbReference>
<keyword evidence="5 6" id="KW-0472">Membrane</keyword>
<dbReference type="GO" id="GO:0008490">
    <property type="term" value="F:arsenite secondary active transmembrane transporter activity"/>
    <property type="evidence" value="ECO:0007669"/>
    <property type="project" value="TreeGrafter"/>
</dbReference>
<evidence type="ECO:0000256" key="4">
    <source>
        <dbReference type="ARBA" id="ARBA00022989"/>
    </source>
</evidence>
<feature type="transmembrane region" description="Helical" evidence="6">
    <location>
        <begin position="51"/>
        <end position="70"/>
    </location>
</feature>
<dbReference type="NCBIfam" id="NF011980">
    <property type="entry name" value="PRK15445.1"/>
    <property type="match status" value="1"/>
</dbReference>
<dbReference type="OrthoDB" id="9774335at2"/>
<feature type="transmembrane region" description="Helical" evidence="6">
    <location>
        <begin position="278"/>
        <end position="296"/>
    </location>
</feature>
<dbReference type="InterPro" id="IPR000802">
    <property type="entry name" value="Arsenical_pump_ArsB"/>
</dbReference>
<dbReference type="PRINTS" id="PR00758">
    <property type="entry name" value="ARSENICPUMP"/>
</dbReference>
<dbReference type="PANTHER" id="PTHR43302">
    <property type="entry name" value="TRANSPORTER ARSB-RELATED"/>
    <property type="match status" value="1"/>
</dbReference>
<comment type="caution">
    <text evidence="7">The sequence shown here is derived from an EMBL/GenBank/DDBJ whole genome shotgun (WGS) entry which is preliminary data.</text>
</comment>
<keyword evidence="6" id="KW-0813">Transport</keyword>
<evidence type="ECO:0000256" key="1">
    <source>
        <dbReference type="ARBA" id="ARBA00004651"/>
    </source>
</evidence>
<keyword evidence="4 6" id="KW-1133">Transmembrane helix</keyword>
<dbReference type="Pfam" id="PF02040">
    <property type="entry name" value="ArsB"/>
    <property type="match status" value="1"/>
</dbReference>
<organism evidence="7 8">
    <name type="scientific">Xenorhabdus vietnamensis</name>
    <dbReference type="NCBI Taxonomy" id="351656"/>
    <lineage>
        <taxon>Bacteria</taxon>
        <taxon>Pseudomonadati</taxon>
        <taxon>Pseudomonadota</taxon>
        <taxon>Gammaproteobacteria</taxon>
        <taxon>Enterobacterales</taxon>
        <taxon>Morganellaceae</taxon>
        <taxon>Xenorhabdus</taxon>
    </lineage>
</organism>
<feature type="transmembrane region" description="Helical" evidence="6">
    <location>
        <begin position="172"/>
        <end position="194"/>
    </location>
</feature>
<dbReference type="STRING" id="351656.Xvie_01497"/>
<comment type="function">
    <text evidence="6">Involved in arsenical resistance. Thought to form the channel of an arsenite pump.</text>
</comment>
<feature type="transmembrane region" description="Helical" evidence="6">
    <location>
        <begin position="247"/>
        <end position="266"/>
    </location>
</feature>
<evidence type="ECO:0000313" key="8">
    <source>
        <dbReference type="Proteomes" id="UP000194350"/>
    </source>
</evidence>
<feature type="transmembrane region" description="Helical" evidence="6">
    <location>
        <begin position="316"/>
        <end position="334"/>
    </location>
</feature>
<dbReference type="RefSeq" id="WP_086108696.1">
    <property type="nucleotide sequence ID" value="NZ_CAWNGD010000106.1"/>
</dbReference>
<feature type="transmembrane region" description="Helical" evidence="6">
    <location>
        <begin position="223"/>
        <end position="241"/>
    </location>
</feature>
<comment type="subcellular location">
    <subcellularLocation>
        <location evidence="1 6">Cell membrane</location>
        <topology evidence="1 6">Multi-pass membrane protein</topology>
    </subcellularLocation>
</comment>
<dbReference type="EMBL" id="MUBJ01000006">
    <property type="protein sequence ID" value="OTA16818.1"/>
    <property type="molecule type" value="Genomic_DNA"/>
</dbReference>
<keyword evidence="6" id="KW-0059">Arsenical resistance</keyword>
<comment type="caution">
    <text evidence="6">Lacks conserved residue(s) required for the propagation of feature annotation.</text>
</comment>
<reference evidence="7 8" key="1">
    <citation type="submission" date="2016-10" db="EMBL/GenBank/DDBJ databases">
        <title>Systematic genetic and metabolomic analysis of Xenorhabdus and Photorhabdus spp., highlights the requirements for a dual symbiotic and pathogenic life style.</title>
        <authorList>
            <person name="Tobias N.J."/>
            <person name="Wolff H."/>
            <person name="Djahanschiri B."/>
            <person name="Pidot S.J."/>
            <person name="Stinear T.P."/>
            <person name="Ebersberger I."/>
            <person name="Bode H.B."/>
        </authorList>
    </citation>
    <scope>NUCLEOTIDE SEQUENCE [LARGE SCALE GENOMIC DNA]</scope>
    <source>
        <strain evidence="7 8">DSM 22392</strain>
    </source>
</reference>
<dbReference type="PANTHER" id="PTHR43302:SF5">
    <property type="entry name" value="TRANSPORTER ARSB-RELATED"/>
    <property type="match status" value="1"/>
</dbReference>
<comment type="similarity">
    <text evidence="6">Belongs to the ArsB family.</text>
</comment>
<keyword evidence="8" id="KW-1185">Reference proteome</keyword>
<dbReference type="AlphaFoldDB" id="A0A1Y2SDS8"/>
<evidence type="ECO:0000256" key="2">
    <source>
        <dbReference type="ARBA" id="ARBA00022475"/>
    </source>
</evidence>
<dbReference type="GO" id="GO:0046685">
    <property type="term" value="P:response to arsenic-containing substance"/>
    <property type="evidence" value="ECO:0007669"/>
    <property type="project" value="UniProtKB-KW"/>
</dbReference>